<comment type="subcellular location">
    <subcellularLocation>
        <location evidence="1">Nucleus</location>
    </subcellularLocation>
</comment>
<dbReference type="GO" id="GO:0005634">
    <property type="term" value="C:nucleus"/>
    <property type="evidence" value="ECO:0007669"/>
    <property type="project" value="UniProtKB-SubCell"/>
</dbReference>
<evidence type="ECO:0000256" key="4">
    <source>
        <dbReference type="ARBA" id="ARBA00023163"/>
    </source>
</evidence>
<evidence type="ECO:0000256" key="2">
    <source>
        <dbReference type="ARBA" id="ARBA00023015"/>
    </source>
</evidence>
<evidence type="ECO:0000256" key="1">
    <source>
        <dbReference type="ARBA" id="ARBA00004123"/>
    </source>
</evidence>
<proteinExistence type="predicted"/>
<keyword evidence="3" id="KW-0238">DNA-binding</keyword>
<keyword evidence="5" id="KW-0539">Nucleus</keyword>
<name>A0A7J7NUK8_9MAGN</name>
<evidence type="ECO:0000256" key="3">
    <source>
        <dbReference type="ARBA" id="ARBA00023125"/>
    </source>
</evidence>
<reference evidence="6 7" key="1">
    <citation type="journal article" date="2020" name="IScience">
        <title>Genome Sequencing of the Endangered Kingdonia uniflora (Circaeasteraceae, Ranunculales) Reveals Potential Mechanisms of Evolutionary Specialization.</title>
        <authorList>
            <person name="Sun Y."/>
            <person name="Deng T."/>
            <person name="Zhang A."/>
            <person name="Moore M.J."/>
            <person name="Landis J.B."/>
            <person name="Lin N."/>
            <person name="Zhang H."/>
            <person name="Zhang X."/>
            <person name="Huang J."/>
            <person name="Zhang X."/>
            <person name="Sun H."/>
            <person name="Wang H."/>
        </authorList>
    </citation>
    <scope>NUCLEOTIDE SEQUENCE [LARGE SCALE GENOMIC DNA]</scope>
    <source>
        <strain evidence="6">TB1705</strain>
        <tissue evidence="6">Leaf</tissue>
    </source>
</reference>
<gene>
    <name evidence="6" type="ORF">GIB67_014712</name>
</gene>
<dbReference type="CDD" id="cd10017">
    <property type="entry name" value="B3_DNA"/>
    <property type="match status" value="1"/>
</dbReference>
<keyword evidence="4" id="KW-0804">Transcription</keyword>
<accession>A0A7J7NUK8</accession>
<dbReference type="PANTHER" id="PTHR34269">
    <property type="entry name" value="TRANSCRIPTION FACTOR B3-DOMAIN FAMILY-RELATED"/>
    <property type="match status" value="1"/>
</dbReference>
<evidence type="ECO:0000313" key="6">
    <source>
        <dbReference type="EMBL" id="KAF6170895.1"/>
    </source>
</evidence>
<keyword evidence="2" id="KW-0805">Transcription regulation</keyword>
<dbReference type="Gene3D" id="2.40.330.10">
    <property type="entry name" value="DNA-binding pseudobarrel domain"/>
    <property type="match status" value="1"/>
</dbReference>
<protein>
    <recommendedName>
        <fullName evidence="8">TF-B3 domain-containing protein</fullName>
    </recommendedName>
</protein>
<dbReference type="InterPro" id="IPR015300">
    <property type="entry name" value="DNA-bd_pseudobarrel_sf"/>
</dbReference>
<dbReference type="InterPro" id="IPR051442">
    <property type="entry name" value="B3_domain"/>
</dbReference>
<organism evidence="6 7">
    <name type="scientific">Kingdonia uniflora</name>
    <dbReference type="NCBI Taxonomy" id="39325"/>
    <lineage>
        <taxon>Eukaryota</taxon>
        <taxon>Viridiplantae</taxon>
        <taxon>Streptophyta</taxon>
        <taxon>Embryophyta</taxon>
        <taxon>Tracheophyta</taxon>
        <taxon>Spermatophyta</taxon>
        <taxon>Magnoliopsida</taxon>
        <taxon>Ranunculales</taxon>
        <taxon>Circaeasteraceae</taxon>
        <taxon>Kingdonia</taxon>
    </lineage>
</organism>
<dbReference type="SUPFAM" id="SSF101936">
    <property type="entry name" value="DNA-binding pseudobarrel domain"/>
    <property type="match status" value="1"/>
</dbReference>
<dbReference type="Proteomes" id="UP000541444">
    <property type="component" value="Unassembled WGS sequence"/>
</dbReference>
<sequence length="166" mass="19247">MVVIQFYNFLVTKDEEGRRGEESSSFPLVPTSYEVVEIRDDPPVLLELFHPWEVKIVLQEGDGGLQDKLTIKGHFVPRYLALDWATINNGVQVPILVKDLDTNSCYNMYWRKWLDDGRFTISHNWNLNFVQRRGLRAGDTIGLYWDRHSPWAASLCFSLLERAGSE</sequence>
<evidence type="ECO:0000256" key="5">
    <source>
        <dbReference type="ARBA" id="ARBA00023242"/>
    </source>
</evidence>
<dbReference type="EMBL" id="JACGCM010000554">
    <property type="protein sequence ID" value="KAF6170895.1"/>
    <property type="molecule type" value="Genomic_DNA"/>
</dbReference>
<dbReference type="GO" id="GO:0003677">
    <property type="term" value="F:DNA binding"/>
    <property type="evidence" value="ECO:0007669"/>
    <property type="project" value="UniProtKB-KW"/>
</dbReference>
<keyword evidence="7" id="KW-1185">Reference proteome</keyword>
<dbReference type="InterPro" id="IPR003340">
    <property type="entry name" value="B3_DNA-bd"/>
</dbReference>
<dbReference type="PANTHER" id="PTHR34269:SF11">
    <property type="entry name" value="B3 DOMAIN PROTEIN"/>
    <property type="match status" value="1"/>
</dbReference>
<dbReference type="OrthoDB" id="1915967at2759"/>
<dbReference type="AlphaFoldDB" id="A0A7J7NUK8"/>
<evidence type="ECO:0008006" key="8">
    <source>
        <dbReference type="Google" id="ProtNLM"/>
    </source>
</evidence>
<comment type="caution">
    <text evidence="6">The sequence shown here is derived from an EMBL/GenBank/DDBJ whole genome shotgun (WGS) entry which is preliminary data.</text>
</comment>
<evidence type="ECO:0000313" key="7">
    <source>
        <dbReference type="Proteomes" id="UP000541444"/>
    </source>
</evidence>